<comment type="caution">
    <text evidence="2">The sequence shown here is derived from an EMBL/GenBank/DDBJ whole genome shotgun (WGS) entry which is preliminary data.</text>
</comment>
<reference evidence="2 3" key="1">
    <citation type="submission" date="2024-06" db="EMBL/GenBank/DDBJ databases">
        <title>Draft genome sequence of Geodermatophilus badlandi, a novel member of the Geodermatophilaceae isolated from badland sedimentary rocks in the Red desert, Wyoming, USA.</title>
        <authorList>
            <person name="Ben Tekaya S."/>
            <person name="Nouioui I."/>
            <person name="Flores G.M."/>
            <person name="Shaal M.N."/>
            <person name="Bredoire F."/>
            <person name="Basile F."/>
            <person name="Van Diepen L."/>
            <person name="Ward N.L."/>
        </authorList>
    </citation>
    <scope>NUCLEOTIDE SEQUENCE [LARGE SCALE GENOMIC DNA]</scope>
    <source>
        <strain evidence="2 3">WL48A</strain>
    </source>
</reference>
<name>A0ABV3XIS4_9ACTN</name>
<keyword evidence="3" id="KW-1185">Reference proteome</keyword>
<evidence type="ECO:0000313" key="3">
    <source>
        <dbReference type="Proteomes" id="UP001560045"/>
    </source>
</evidence>
<evidence type="ECO:0000256" key="1">
    <source>
        <dbReference type="SAM" id="MobiDB-lite"/>
    </source>
</evidence>
<sequence length="152" mass="16644">MADTDVVWPVGTTDQDPDPADRPLVFDPTGFLVAVLPGADEADRAAAALRTAGFADRELRIFTGEQILADRARCTAQQSLPRRVVAALTDDEETIELYYGHARDGRAALWVHVADDDAANRAIRGLADSPTLHIRHHGRHRQSDVTLQRPTS</sequence>
<feature type="region of interest" description="Disordered" evidence="1">
    <location>
        <begin position="1"/>
        <end position="21"/>
    </location>
</feature>
<dbReference type="EMBL" id="JBFNXQ010000066">
    <property type="protein sequence ID" value="MEX5720301.1"/>
    <property type="molecule type" value="Genomic_DNA"/>
</dbReference>
<organism evidence="2 3">
    <name type="scientific">Geodermatophilus maliterrae</name>
    <dbReference type="NCBI Taxonomy" id="3162531"/>
    <lineage>
        <taxon>Bacteria</taxon>
        <taxon>Bacillati</taxon>
        <taxon>Actinomycetota</taxon>
        <taxon>Actinomycetes</taxon>
        <taxon>Geodermatophilales</taxon>
        <taxon>Geodermatophilaceae</taxon>
        <taxon>Geodermatophilus</taxon>
    </lineage>
</organism>
<gene>
    <name evidence="2" type="ORF">ABQ292_18215</name>
</gene>
<accession>A0ABV3XIS4</accession>
<dbReference type="Proteomes" id="UP001560045">
    <property type="component" value="Unassembled WGS sequence"/>
</dbReference>
<evidence type="ECO:0000313" key="2">
    <source>
        <dbReference type="EMBL" id="MEX5720301.1"/>
    </source>
</evidence>
<proteinExistence type="predicted"/>
<dbReference type="RefSeq" id="WP_369208992.1">
    <property type="nucleotide sequence ID" value="NZ_JBFNXQ010000066.1"/>
</dbReference>
<protein>
    <submittedName>
        <fullName evidence="2">Uncharacterized protein</fullName>
    </submittedName>
</protein>